<feature type="compositionally biased region" description="Basic residues" evidence="6">
    <location>
        <begin position="281"/>
        <end position="301"/>
    </location>
</feature>
<feature type="chain" id="PRO_5004740819" evidence="8">
    <location>
        <begin position="23"/>
        <end position="301"/>
    </location>
</feature>
<keyword evidence="8" id="KW-0732">Signal</keyword>
<dbReference type="GO" id="GO:0008324">
    <property type="term" value="F:monoatomic cation transmembrane transporter activity"/>
    <property type="evidence" value="ECO:0007669"/>
    <property type="project" value="InterPro"/>
</dbReference>
<dbReference type="Gene3D" id="1.20.1510.10">
    <property type="entry name" value="Cation efflux protein transmembrane domain"/>
    <property type="match status" value="1"/>
</dbReference>
<feature type="transmembrane region" description="Helical" evidence="7">
    <location>
        <begin position="37"/>
        <end position="58"/>
    </location>
</feature>
<organism evidence="9 10">
    <name type="scientific">Hyphomicrobium nitrativorans NL23</name>
    <dbReference type="NCBI Taxonomy" id="1029756"/>
    <lineage>
        <taxon>Bacteria</taxon>
        <taxon>Pseudomonadati</taxon>
        <taxon>Pseudomonadota</taxon>
        <taxon>Alphaproteobacteria</taxon>
        <taxon>Hyphomicrobiales</taxon>
        <taxon>Hyphomicrobiaceae</taxon>
        <taxon>Hyphomicrobium</taxon>
    </lineage>
</organism>
<dbReference type="GO" id="GO:0006829">
    <property type="term" value="P:zinc ion transport"/>
    <property type="evidence" value="ECO:0007669"/>
    <property type="project" value="InterPro"/>
</dbReference>
<feature type="transmembrane region" description="Helical" evidence="7">
    <location>
        <begin position="113"/>
        <end position="131"/>
    </location>
</feature>
<feature type="signal peptide" evidence="8">
    <location>
        <begin position="1"/>
        <end position="22"/>
    </location>
</feature>
<sequence>MTADGSKSVVLLASVASVTSAAATLWAAASTGSAALAALGVLFLAAASSQALMLVGLARAKRATHASATCGDLFFWSFVAALILFSLAAGVAVYEGVGKITDAPRILLRSQNAYTALAVAFALTVAAYVRVKLHARNFGGQDERLTTTTAASPVFVATRIETTAALTGLVIAAIGIALSYAWDSRFADGGAAILVGLVVGGVAAIMGIEIRRLLIADAPSAEASTAPDDDPSRKTAQKENAASAPTPPMVEEPAHEREAAREQPAAPIHPASKRASEPHLSRRAKKRQEQQHRRHPQSSDS</sequence>
<accession>V5SI12</accession>
<evidence type="ECO:0000256" key="8">
    <source>
        <dbReference type="SAM" id="SignalP"/>
    </source>
</evidence>
<dbReference type="KEGG" id="hni:W911_09970"/>
<dbReference type="HOGENOM" id="CLU_923695_0_0_5"/>
<evidence type="ECO:0000256" key="1">
    <source>
        <dbReference type="ARBA" id="ARBA00004141"/>
    </source>
</evidence>
<dbReference type="PATRIC" id="fig|1029756.8.peg.2075"/>
<reference evidence="9 10" key="1">
    <citation type="journal article" date="2014" name="Genome Announc.">
        <title>Complete Genome Sequence of Hyphomicrobium nitrativorans Strain NL23, a Denitrifying Bacterium Isolated from Biofilm of a Methanol-Fed Denitrification System Treating Seawater at the Montreal Biodome.</title>
        <authorList>
            <person name="Martineau C."/>
            <person name="Villeneuve C."/>
            <person name="Mauffrey F."/>
            <person name="Villemur R."/>
        </authorList>
    </citation>
    <scope>NUCLEOTIDE SEQUENCE [LARGE SCALE GENOMIC DNA]</scope>
    <source>
        <strain evidence="9">NL23</strain>
    </source>
</reference>
<feature type="compositionally biased region" description="Basic and acidic residues" evidence="6">
    <location>
        <begin position="252"/>
        <end position="261"/>
    </location>
</feature>
<dbReference type="AlphaFoldDB" id="V5SI12"/>
<name>V5SI12_9HYPH</name>
<dbReference type="STRING" id="1029756.W911_09970"/>
<evidence type="ECO:0000313" key="10">
    <source>
        <dbReference type="Proteomes" id="UP000018542"/>
    </source>
</evidence>
<dbReference type="InterPro" id="IPR027469">
    <property type="entry name" value="Cation_efflux_TMD_sf"/>
</dbReference>
<keyword evidence="4 7" id="KW-1133">Transmembrane helix</keyword>
<keyword evidence="3 7" id="KW-0812">Transmembrane</keyword>
<dbReference type="OrthoDB" id="9806522at2"/>
<dbReference type="RefSeq" id="WP_023787355.1">
    <property type="nucleotide sequence ID" value="NC_022997.1"/>
</dbReference>
<feature type="transmembrane region" description="Helical" evidence="7">
    <location>
        <begin position="189"/>
        <end position="208"/>
    </location>
</feature>
<evidence type="ECO:0000256" key="7">
    <source>
        <dbReference type="SAM" id="Phobius"/>
    </source>
</evidence>
<evidence type="ECO:0000256" key="5">
    <source>
        <dbReference type="ARBA" id="ARBA00023136"/>
    </source>
</evidence>
<dbReference type="PANTHER" id="PTHR13414">
    <property type="entry name" value="HUEL-CATION TRANSPORTER"/>
    <property type="match status" value="1"/>
</dbReference>
<dbReference type="GO" id="GO:0016020">
    <property type="term" value="C:membrane"/>
    <property type="evidence" value="ECO:0007669"/>
    <property type="project" value="UniProtKB-SubCell"/>
</dbReference>
<feature type="region of interest" description="Disordered" evidence="6">
    <location>
        <begin position="222"/>
        <end position="301"/>
    </location>
</feature>
<dbReference type="Proteomes" id="UP000018542">
    <property type="component" value="Chromosome"/>
</dbReference>
<comment type="subcellular location">
    <subcellularLocation>
        <location evidence="1">Membrane</location>
        <topology evidence="1">Multi-pass membrane protein</topology>
    </subcellularLocation>
</comment>
<evidence type="ECO:0000256" key="4">
    <source>
        <dbReference type="ARBA" id="ARBA00022989"/>
    </source>
</evidence>
<feature type="transmembrane region" description="Helical" evidence="7">
    <location>
        <begin position="164"/>
        <end position="183"/>
    </location>
</feature>
<evidence type="ECO:0000256" key="2">
    <source>
        <dbReference type="ARBA" id="ARBA00022448"/>
    </source>
</evidence>
<dbReference type="SUPFAM" id="SSF161111">
    <property type="entry name" value="Cation efflux protein transmembrane domain-like"/>
    <property type="match status" value="1"/>
</dbReference>
<feature type="transmembrane region" description="Helical" evidence="7">
    <location>
        <begin position="70"/>
        <end position="93"/>
    </location>
</feature>
<dbReference type="PANTHER" id="PTHR13414:SF9">
    <property type="entry name" value="PROTON-COUPLED ZINC ANTIPORTER SLC30A9, MITOCHONDRIAL"/>
    <property type="match status" value="1"/>
</dbReference>
<dbReference type="EMBL" id="CP006912">
    <property type="protein sequence ID" value="AHB50178.1"/>
    <property type="molecule type" value="Genomic_DNA"/>
</dbReference>
<dbReference type="InterPro" id="IPR040177">
    <property type="entry name" value="SLC30A9"/>
</dbReference>
<evidence type="ECO:0000313" key="9">
    <source>
        <dbReference type="EMBL" id="AHB50178.1"/>
    </source>
</evidence>
<proteinExistence type="predicted"/>
<keyword evidence="5 7" id="KW-0472">Membrane</keyword>
<evidence type="ECO:0000256" key="6">
    <source>
        <dbReference type="SAM" id="MobiDB-lite"/>
    </source>
</evidence>
<evidence type="ECO:0000256" key="3">
    <source>
        <dbReference type="ARBA" id="ARBA00022692"/>
    </source>
</evidence>
<protein>
    <submittedName>
        <fullName evidence="9">Uncharacterized protein</fullName>
    </submittedName>
</protein>
<keyword evidence="2" id="KW-0813">Transport</keyword>
<gene>
    <name evidence="9" type="ORF">W911_09970</name>
</gene>
<keyword evidence="10" id="KW-1185">Reference proteome</keyword>